<reference evidence="2" key="2">
    <citation type="submission" date="2023-06" db="EMBL/GenBank/DDBJ databases">
        <authorList>
            <person name="Swenson N.G."/>
            <person name="Wegrzyn J.L."/>
            <person name="Mcevoy S.L."/>
        </authorList>
    </citation>
    <scope>NUCLEOTIDE SEQUENCE</scope>
    <source>
        <strain evidence="2">NS2018</strain>
        <tissue evidence="2">Leaf</tissue>
    </source>
</reference>
<dbReference type="PANTHER" id="PTHR34380:SF1">
    <property type="entry name" value="OS01G0221300 PROTEIN"/>
    <property type="match status" value="1"/>
</dbReference>
<sequence>MAPLTPCAARTSSLGVIDICDSDDENVDIKDSLKSILFQHSCDENMNDCNGEIPVIPTPKRKQASNIVTSGSENDEDDNVPICKLKRLHLQERISGQASPELKICSETGQRRARKGSSSKATTENVEDDESKEAGSESEGESLNGFIVDSTDVEDDDESSDAQDESDDNEDFGEILSRIKRSKGQNLSWEFEADMLAAFGKDPELCMKAVCALYRQQTSEEKVSKGSLVNSCRGFNKFDAHRYDAKRICYYGVRKMQFKLTTASSSS</sequence>
<gene>
    <name evidence="2" type="ORF">LWI29_030223</name>
</gene>
<proteinExistence type="predicted"/>
<feature type="region of interest" description="Disordered" evidence="1">
    <location>
        <begin position="101"/>
        <end position="172"/>
    </location>
</feature>
<feature type="compositionally biased region" description="Acidic residues" evidence="1">
    <location>
        <begin position="125"/>
        <end position="140"/>
    </location>
</feature>
<evidence type="ECO:0000313" key="2">
    <source>
        <dbReference type="EMBL" id="KAK0597958.1"/>
    </source>
</evidence>
<dbReference type="PANTHER" id="PTHR34380">
    <property type="entry name" value="BNAA03G12380D PROTEIN"/>
    <property type="match status" value="1"/>
</dbReference>
<feature type="region of interest" description="Disordered" evidence="1">
    <location>
        <begin position="54"/>
        <end position="78"/>
    </location>
</feature>
<name>A0AA39W0D7_ACESA</name>
<dbReference type="AlphaFoldDB" id="A0AA39W0D7"/>
<protein>
    <submittedName>
        <fullName evidence="2">Uncharacterized protein</fullName>
    </submittedName>
</protein>
<dbReference type="Proteomes" id="UP001168877">
    <property type="component" value="Unassembled WGS sequence"/>
</dbReference>
<organism evidence="2 3">
    <name type="scientific">Acer saccharum</name>
    <name type="common">Sugar maple</name>
    <dbReference type="NCBI Taxonomy" id="4024"/>
    <lineage>
        <taxon>Eukaryota</taxon>
        <taxon>Viridiplantae</taxon>
        <taxon>Streptophyta</taxon>
        <taxon>Embryophyta</taxon>
        <taxon>Tracheophyta</taxon>
        <taxon>Spermatophyta</taxon>
        <taxon>Magnoliopsida</taxon>
        <taxon>eudicotyledons</taxon>
        <taxon>Gunneridae</taxon>
        <taxon>Pentapetalae</taxon>
        <taxon>rosids</taxon>
        <taxon>malvids</taxon>
        <taxon>Sapindales</taxon>
        <taxon>Sapindaceae</taxon>
        <taxon>Hippocastanoideae</taxon>
        <taxon>Acereae</taxon>
        <taxon>Acer</taxon>
    </lineage>
</organism>
<dbReference type="EMBL" id="JAUESC010000004">
    <property type="protein sequence ID" value="KAK0597958.1"/>
    <property type="molecule type" value="Genomic_DNA"/>
</dbReference>
<evidence type="ECO:0000256" key="1">
    <source>
        <dbReference type="SAM" id="MobiDB-lite"/>
    </source>
</evidence>
<accession>A0AA39W0D7</accession>
<reference evidence="2" key="1">
    <citation type="journal article" date="2022" name="Plant J.">
        <title>Strategies of tolerance reflected in two North American maple genomes.</title>
        <authorList>
            <person name="McEvoy S.L."/>
            <person name="Sezen U.U."/>
            <person name="Trouern-Trend A."/>
            <person name="McMahon S.M."/>
            <person name="Schaberg P.G."/>
            <person name="Yang J."/>
            <person name="Wegrzyn J.L."/>
            <person name="Swenson N.G."/>
        </authorList>
    </citation>
    <scope>NUCLEOTIDE SEQUENCE</scope>
    <source>
        <strain evidence="2">NS2018</strain>
    </source>
</reference>
<keyword evidence="3" id="KW-1185">Reference proteome</keyword>
<feature type="compositionally biased region" description="Acidic residues" evidence="1">
    <location>
        <begin position="151"/>
        <end position="172"/>
    </location>
</feature>
<comment type="caution">
    <text evidence="2">The sequence shown here is derived from an EMBL/GenBank/DDBJ whole genome shotgun (WGS) entry which is preliminary data.</text>
</comment>
<evidence type="ECO:0000313" key="3">
    <source>
        <dbReference type="Proteomes" id="UP001168877"/>
    </source>
</evidence>